<feature type="compositionally biased region" description="Low complexity" evidence="1">
    <location>
        <begin position="96"/>
        <end position="119"/>
    </location>
</feature>
<dbReference type="EMBL" id="BAAANN010000005">
    <property type="protein sequence ID" value="GAA1949673.1"/>
    <property type="molecule type" value="Genomic_DNA"/>
</dbReference>
<dbReference type="RefSeq" id="WP_344415513.1">
    <property type="nucleotide sequence ID" value="NZ_BAAANN010000005.1"/>
</dbReference>
<comment type="caution">
    <text evidence="3">The sequence shown here is derived from an EMBL/GenBank/DDBJ whole genome shotgun (WGS) entry which is preliminary data.</text>
</comment>
<sequence>MLRAGVLLTILGFGSVAFHYWSDRQLTILIWAEDYQPALGSVIGVLGLALVIAHVVVRKRKQQPSAPQQASPAFPQQGQPFQAGQPPQQPFPQPAQAPQQFPHQQFPPNQQGQPGQHGR</sequence>
<organism evidence="3 4">
    <name type="scientific">Amycolatopsis minnesotensis</name>
    <dbReference type="NCBI Taxonomy" id="337894"/>
    <lineage>
        <taxon>Bacteria</taxon>
        <taxon>Bacillati</taxon>
        <taxon>Actinomycetota</taxon>
        <taxon>Actinomycetes</taxon>
        <taxon>Pseudonocardiales</taxon>
        <taxon>Pseudonocardiaceae</taxon>
        <taxon>Amycolatopsis</taxon>
    </lineage>
</organism>
<gene>
    <name evidence="3" type="ORF">GCM10009754_17900</name>
</gene>
<feature type="region of interest" description="Disordered" evidence="1">
    <location>
        <begin position="61"/>
        <end position="119"/>
    </location>
</feature>
<keyword evidence="2" id="KW-0812">Transmembrane</keyword>
<protein>
    <submittedName>
        <fullName evidence="3">Uncharacterized protein</fullName>
    </submittedName>
</protein>
<accession>A0ABP5BQ89</accession>
<evidence type="ECO:0000313" key="4">
    <source>
        <dbReference type="Proteomes" id="UP001501116"/>
    </source>
</evidence>
<keyword evidence="4" id="KW-1185">Reference proteome</keyword>
<keyword evidence="2" id="KW-1133">Transmembrane helix</keyword>
<evidence type="ECO:0000256" key="1">
    <source>
        <dbReference type="SAM" id="MobiDB-lite"/>
    </source>
</evidence>
<feature type="compositionally biased region" description="Low complexity" evidence="1">
    <location>
        <begin position="63"/>
        <end position="86"/>
    </location>
</feature>
<reference evidence="4" key="1">
    <citation type="journal article" date="2019" name="Int. J. Syst. Evol. Microbiol.">
        <title>The Global Catalogue of Microorganisms (GCM) 10K type strain sequencing project: providing services to taxonomists for standard genome sequencing and annotation.</title>
        <authorList>
            <consortium name="The Broad Institute Genomics Platform"/>
            <consortium name="The Broad Institute Genome Sequencing Center for Infectious Disease"/>
            <person name="Wu L."/>
            <person name="Ma J."/>
        </authorList>
    </citation>
    <scope>NUCLEOTIDE SEQUENCE [LARGE SCALE GENOMIC DNA]</scope>
    <source>
        <strain evidence="4">JCM 14545</strain>
    </source>
</reference>
<evidence type="ECO:0000256" key="2">
    <source>
        <dbReference type="SAM" id="Phobius"/>
    </source>
</evidence>
<name>A0ABP5BQ89_9PSEU</name>
<evidence type="ECO:0000313" key="3">
    <source>
        <dbReference type="EMBL" id="GAA1949673.1"/>
    </source>
</evidence>
<proteinExistence type="predicted"/>
<feature type="transmembrane region" description="Helical" evidence="2">
    <location>
        <begin position="37"/>
        <end position="57"/>
    </location>
</feature>
<keyword evidence="2" id="KW-0472">Membrane</keyword>
<dbReference type="Proteomes" id="UP001501116">
    <property type="component" value="Unassembled WGS sequence"/>
</dbReference>